<organism evidence="2 3">
    <name type="scientific">Stemphylium lycopersici</name>
    <name type="common">Tomato gray leaf spot disease fungus</name>
    <name type="synonym">Thyrospora lycopersici</name>
    <dbReference type="NCBI Taxonomy" id="183478"/>
    <lineage>
        <taxon>Eukaryota</taxon>
        <taxon>Fungi</taxon>
        <taxon>Dikarya</taxon>
        <taxon>Ascomycota</taxon>
        <taxon>Pezizomycotina</taxon>
        <taxon>Dothideomycetes</taxon>
        <taxon>Pleosporomycetidae</taxon>
        <taxon>Pleosporales</taxon>
        <taxon>Pleosporineae</taxon>
        <taxon>Pleosporaceae</taxon>
        <taxon>Stemphylium</taxon>
    </lineage>
</organism>
<sequence length="596" mass="65508">MARLATPASGSKTSRSCSGVDSRSAPSAALEAVGARPRRAQRRPTKQVSYELANHAKAYLEAGQYASGYGLLCSLLAAGTSISTPAQPYIGYLAPPAYIAFAASIVADPKVTTKAQSKDAIKGADAALHYLQCVRATIDGPAYPTIRKAFSFPEERNRRRGPGHRREASLSPEPGGDIERIAGEAANEKSLWYRADDFWHIVGWAFNCSVVHKKRWCRWKLWLANMCDFLESDWDMCARQAKTEDVDEETVLHESLLWHYIIGDESTPTNRSRRRRIAKAVLATGTAESLKDYPEIWERETVEPKRKNKEDQPVGEVDFETGEVADYGSDEEMQDTEDTEPEGADGQSSDTSDDGISNIHDAMEYVGGQDAVDLRQRLIALLVQAAQALPNSFTRLFDFCDNILEDFILFPTIIFQALLPSMKLPGSIQIAFNANLLSPLISNKPPNYFLTEPTQQHFETKLLPLKGTTQGFASNAKISLILEQMFMYMMNQDALRPTKALRKAMETGIEARHKVVGTGKGKRRNAQEEEQGRKLLQACSERLLGLLEVLEMSSGKPAQPAGKKGRAAATAAAAILSFGSGSSLSPAPDSETEPDE</sequence>
<gene>
    <name evidence="2" type="ORF">DDE83_006244</name>
</gene>
<feature type="compositionally biased region" description="Acidic residues" evidence="1">
    <location>
        <begin position="317"/>
        <end position="343"/>
    </location>
</feature>
<dbReference type="STRING" id="183478.A0A364MZI0"/>
<keyword evidence="3" id="KW-1185">Reference proteome</keyword>
<dbReference type="EMBL" id="QGDH01000093">
    <property type="protein sequence ID" value="RAR07998.1"/>
    <property type="molecule type" value="Genomic_DNA"/>
</dbReference>
<feature type="region of interest" description="Disordered" evidence="1">
    <location>
        <begin position="304"/>
        <end position="358"/>
    </location>
</feature>
<feature type="compositionally biased region" description="Polar residues" evidence="1">
    <location>
        <begin position="8"/>
        <end position="25"/>
    </location>
</feature>
<evidence type="ECO:0000313" key="2">
    <source>
        <dbReference type="EMBL" id="RAR07998.1"/>
    </source>
</evidence>
<evidence type="ECO:0000313" key="3">
    <source>
        <dbReference type="Proteomes" id="UP000249619"/>
    </source>
</evidence>
<accession>A0A364MZI0</accession>
<feature type="compositionally biased region" description="Basic residues" evidence="1">
    <location>
        <begin position="36"/>
        <end position="45"/>
    </location>
</feature>
<proteinExistence type="predicted"/>
<feature type="region of interest" description="Disordered" evidence="1">
    <location>
        <begin position="1"/>
        <end position="47"/>
    </location>
</feature>
<dbReference type="Proteomes" id="UP000249619">
    <property type="component" value="Unassembled WGS sequence"/>
</dbReference>
<evidence type="ECO:0000256" key="1">
    <source>
        <dbReference type="SAM" id="MobiDB-lite"/>
    </source>
</evidence>
<feature type="region of interest" description="Disordered" evidence="1">
    <location>
        <begin position="154"/>
        <end position="178"/>
    </location>
</feature>
<reference evidence="3" key="1">
    <citation type="submission" date="2018-05" db="EMBL/GenBank/DDBJ databases">
        <title>Draft genome sequence of Stemphylium lycopersici strain CIDEFI 213.</title>
        <authorList>
            <person name="Medina R."/>
            <person name="Franco M.E.E."/>
            <person name="Lucentini C.G."/>
            <person name="Saparrat M.C.N."/>
            <person name="Balatti P.A."/>
        </authorList>
    </citation>
    <scope>NUCLEOTIDE SEQUENCE [LARGE SCALE GENOMIC DNA]</scope>
    <source>
        <strain evidence="3">CIDEFI 213</strain>
    </source>
</reference>
<name>A0A364MZI0_STELY</name>
<protein>
    <submittedName>
        <fullName evidence="2">Uncharacterized protein</fullName>
    </submittedName>
</protein>
<comment type="caution">
    <text evidence="2">The sequence shown here is derived from an EMBL/GenBank/DDBJ whole genome shotgun (WGS) entry which is preliminary data.</text>
</comment>
<dbReference type="AlphaFoldDB" id="A0A364MZI0"/>